<dbReference type="PROSITE" id="PS50084">
    <property type="entry name" value="KH_TYPE_1"/>
    <property type="match status" value="1"/>
</dbReference>
<dbReference type="GO" id="GO:0003723">
    <property type="term" value="F:RNA binding"/>
    <property type="evidence" value="ECO:0007669"/>
    <property type="project" value="UniProtKB-UniRule"/>
</dbReference>
<keyword evidence="1" id="KW-0677">Repeat</keyword>
<sequence>MELKQHFCTNMVLISGKEELESPLSPAMDAVIRVFKRVNGLPESEGDRKVPGAAFCSIRFLVASTQAINLIGKQGSLIKSIQESTGASIRVLSSVYYAAYSDPGLVVFGSLVLLPRFLDLRSSEELVARARVRFVSGGSSQGGFARASVASSSGPESCFSWLERAFLGSSGLEEVTHYANSEERIVEMQGESLKAFKAVEAVVGHLRKFLVDQSVLPLFEKSVSPVTLKVYEVIDYGIGNLLLFCLFLQYNTPASQERQVETWAEKSLLYSTSQIGMGADYPLAVKRDPLFHDRETHFDSNIHSSGILLYGQDPGLSGMCSSGLGRAGGSFVTQVGFNYSFLY</sequence>
<dbReference type="SMART" id="SM00322">
    <property type="entry name" value="KH"/>
    <property type="match status" value="1"/>
</dbReference>
<dbReference type="Pfam" id="PF00013">
    <property type="entry name" value="KH_1"/>
    <property type="match status" value="1"/>
</dbReference>
<evidence type="ECO:0000259" key="3">
    <source>
        <dbReference type="SMART" id="SM00322"/>
    </source>
</evidence>
<gene>
    <name evidence="4" type="ORF">HYC85_024192</name>
</gene>
<evidence type="ECO:0000313" key="4">
    <source>
        <dbReference type="EMBL" id="KAF5936686.1"/>
    </source>
</evidence>
<dbReference type="InterPro" id="IPR036612">
    <property type="entry name" value="KH_dom_type_1_sf"/>
</dbReference>
<feature type="domain" description="K Homology" evidence="3">
    <location>
        <begin position="54"/>
        <end position="207"/>
    </location>
</feature>
<evidence type="ECO:0000256" key="2">
    <source>
        <dbReference type="PROSITE-ProRule" id="PRU00117"/>
    </source>
</evidence>
<protein>
    <recommendedName>
        <fullName evidence="3">K Homology domain-containing protein</fullName>
    </recommendedName>
</protein>
<name>A0A7J7GBP0_CAMSI</name>
<keyword evidence="5" id="KW-1185">Reference proteome</keyword>
<reference evidence="4 5" key="2">
    <citation type="submission" date="2020-07" db="EMBL/GenBank/DDBJ databases">
        <title>Genome assembly of wild tea tree DASZ reveals pedigree and selection history of tea varieties.</title>
        <authorList>
            <person name="Zhang W."/>
        </authorList>
    </citation>
    <scope>NUCLEOTIDE SEQUENCE [LARGE SCALE GENOMIC DNA]</scope>
    <source>
        <strain evidence="5">cv. G240</strain>
        <tissue evidence="4">Leaf</tissue>
    </source>
</reference>
<dbReference type="SUPFAM" id="SSF54791">
    <property type="entry name" value="Eukaryotic type KH-domain (KH-domain type I)"/>
    <property type="match status" value="1"/>
</dbReference>
<evidence type="ECO:0000256" key="1">
    <source>
        <dbReference type="ARBA" id="ARBA00022737"/>
    </source>
</evidence>
<dbReference type="EMBL" id="JACBKZ010000012">
    <property type="protein sequence ID" value="KAF5936686.1"/>
    <property type="molecule type" value="Genomic_DNA"/>
</dbReference>
<comment type="caution">
    <text evidence="4">The sequence shown here is derived from an EMBL/GenBank/DDBJ whole genome shotgun (WGS) entry which is preliminary data.</text>
</comment>
<evidence type="ECO:0000313" key="5">
    <source>
        <dbReference type="Proteomes" id="UP000593564"/>
    </source>
</evidence>
<organism evidence="4 5">
    <name type="scientific">Camellia sinensis</name>
    <name type="common">Tea plant</name>
    <name type="synonym">Thea sinensis</name>
    <dbReference type="NCBI Taxonomy" id="4442"/>
    <lineage>
        <taxon>Eukaryota</taxon>
        <taxon>Viridiplantae</taxon>
        <taxon>Streptophyta</taxon>
        <taxon>Embryophyta</taxon>
        <taxon>Tracheophyta</taxon>
        <taxon>Spermatophyta</taxon>
        <taxon>Magnoliopsida</taxon>
        <taxon>eudicotyledons</taxon>
        <taxon>Gunneridae</taxon>
        <taxon>Pentapetalae</taxon>
        <taxon>asterids</taxon>
        <taxon>Ericales</taxon>
        <taxon>Theaceae</taxon>
        <taxon>Camellia</taxon>
    </lineage>
</organism>
<dbReference type="Gene3D" id="3.30.1370.10">
    <property type="entry name" value="K Homology domain, type 1"/>
    <property type="match status" value="1"/>
</dbReference>
<dbReference type="Proteomes" id="UP000593564">
    <property type="component" value="Unassembled WGS sequence"/>
</dbReference>
<accession>A0A7J7GBP0</accession>
<dbReference type="InterPro" id="IPR004088">
    <property type="entry name" value="KH_dom_type_1"/>
</dbReference>
<dbReference type="PANTHER" id="PTHR10288">
    <property type="entry name" value="KH DOMAIN CONTAINING RNA BINDING PROTEIN"/>
    <property type="match status" value="1"/>
</dbReference>
<proteinExistence type="predicted"/>
<keyword evidence="2" id="KW-0694">RNA-binding</keyword>
<dbReference type="InterPro" id="IPR004087">
    <property type="entry name" value="KH_dom"/>
</dbReference>
<dbReference type="AlphaFoldDB" id="A0A7J7GBP0"/>
<reference evidence="5" key="1">
    <citation type="journal article" date="2020" name="Nat. Commun.">
        <title>Genome assembly of wild tea tree DASZ reveals pedigree and selection history of tea varieties.</title>
        <authorList>
            <person name="Zhang W."/>
            <person name="Zhang Y."/>
            <person name="Qiu H."/>
            <person name="Guo Y."/>
            <person name="Wan H."/>
            <person name="Zhang X."/>
            <person name="Scossa F."/>
            <person name="Alseekh S."/>
            <person name="Zhang Q."/>
            <person name="Wang P."/>
            <person name="Xu L."/>
            <person name="Schmidt M.H."/>
            <person name="Jia X."/>
            <person name="Li D."/>
            <person name="Zhu A."/>
            <person name="Guo F."/>
            <person name="Chen W."/>
            <person name="Ni D."/>
            <person name="Usadel B."/>
            <person name="Fernie A.R."/>
            <person name="Wen W."/>
        </authorList>
    </citation>
    <scope>NUCLEOTIDE SEQUENCE [LARGE SCALE GENOMIC DNA]</scope>
    <source>
        <strain evidence="5">cv. G240</strain>
    </source>
</reference>